<evidence type="ECO:0000256" key="1">
    <source>
        <dbReference type="ARBA" id="ARBA00003416"/>
    </source>
</evidence>
<evidence type="ECO:0000256" key="2">
    <source>
        <dbReference type="ARBA" id="ARBA00009840"/>
    </source>
</evidence>
<gene>
    <name evidence="7" type="ORF">CWI71_06895</name>
</gene>
<dbReference type="Pfam" id="PF02646">
    <property type="entry name" value="RmuC"/>
    <property type="match status" value="1"/>
</dbReference>
<keyword evidence="6" id="KW-0472">Membrane</keyword>
<evidence type="ECO:0000256" key="5">
    <source>
        <dbReference type="SAM" id="Coils"/>
    </source>
</evidence>
<keyword evidence="3 5" id="KW-0175">Coiled coil</keyword>
<dbReference type="PANTHER" id="PTHR30563:SF0">
    <property type="entry name" value="DNA RECOMBINATION PROTEIN RMUC"/>
    <property type="match status" value="1"/>
</dbReference>
<evidence type="ECO:0000256" key="4">
    <source>
        <dbReference type="ARBA" id="ARBA00023172"/>
    </source>
</evidence>
<dbReference type="EMBL" id="PIPY01000006">
    <property type="protein sequence ID" value="RUO60584.1"/>
    <property type="molecule type" value="Genomic_DNA"/>
</dbReference>
<evidence type="ECO:0000256" key="3">
    <source>
        <dbReference type="ARBA" id="ARBA00023054"/>
    </source>
</evidence>
<keyword evidence="6" id="KW-0812">Transmembrane</keyword>
<dbReference type="PANTHER" id="PTHR30563">
    <property type="entry name" value="DNA RECOMBINATION PROTEIN RMUC"/>
    <property type="match status" value="1"/>
</dbReference>
<comment type="similarity">
    <text evidence="2">Belongs to the RmuC family.</text>
</comment>
<keyword evidence="8" id="KW-1185">Reference proteome</keyword>
<dbReference type="Proteomes" id="UP000288259">
    <property type="component" value="Unassembled WGS sequence"/>
</dbReference>
<dbReference type="RefSeq" id="WP_126754526.1">
    <property type="nucleotide sequence ID" value="NZ_PIPY01000006.1"/>
</dbReference>
<feature type="coiled-coil region" evidence="5">
    <location>
        <begin position="180"/>
        <end position="207"/>
    </location>
</feature>
<dbReference type="InterPro" id="IPR003798">
    <property type="entry name" value="DNA_recombination_RmuC"/>
</dbReference>
<keyword evidence="6" id="KW-1133">Transmembrane helix</keyword>
<proteinExistence type="inferred from homology"/>
<dbReference type="OrthoDB" id="9765111at2"/>
<reference evidence="8" key="1">
    <citation type="journal article" date="2018" name="Front. Microbiol.">
        <title>Genome-Based Analysis Reveals the Taxonomy and Diversity of the Family Idiomarinaceae.</title>
        <authorList>
            <person name="Liu Y."/>
            <person name="Lai Q."/>
            <person name="Shao Z."/>
        </authorList>
    </citation>
    <scope>NUCLEOTIDE SEQUENCE [LARGE SCALE GENOMIC DNA]</scope>
    <source>
        <strain evidence="8">CVS-6</strain>
    </source>
</reference>
<accession>A0A432YI19</accession>
<feature type="coiled-coil region" evidence="5">
    <location>
        <begin position="50"/>
        <end position="141"/>
    </location>
</feature>
<evidence type="ECO:0000313" key="8">
    <source>
        <dbReference type="Proteomes" id="UP000288259"/>
    </source>
</evidence>
<evidence type="ECO:0000256" key="6">
    <source>
        <dbReference type="SAM" id="Phobius"/>
    </source>
</evidence>
<dbReference type="GO" id="GO:0006310">
    <property type="term" value="P:DNA recombination"/>
    <property type="evidence" value="ECO:0007669"/>
    <property type="project" value="UniProtKB-KW"/>
</dbReference>
<organism evidence="7 8">
    <name type="scientific">Pseudidiomarina insulisalsae</name>
    <dbReference type="NCBI Taxonomy" id="575789"/>
    <lineage>
        <taxon>Bacteria</taxon>
        <taxon>Pseudomonadati</taxon>
        <taxon>Pseudomonadota</taxon>
        <taxon>Gammaproteobacteria</taxon>
        <taxon>Alteromonadales</taxon>
        <taxon>Idiomarinaceae</taxon>
        <taxon>Pseudidiomarina</taxon>
    </lineage>
</organism>
<evidence type="ECO:0000313" key="7">
    <source>
        <dbReference type="EMBL" id="RUO60584.1"/>
    </source>
</evidence>
<sequence>MYSLLIWQWLAAGALALAVGMLLGWWLRRGQVQHGQQELGHQQAVAAQREQQLQHELAQHQQRTTQQQQALEQRLQQHEQQQQRLQQERSQLQADLAATHSKLESTLKHAEEKQRLLEASEERMKKEFERLAQQIFEQKSERLQQNSKQTLEVTLAPFKQQLEAFKKQVETQYTEELKQRASLTTELTTLKELNKQMAAEADALTRALKGDSKTQGNWGEVVLERILTQSGLREGHEYETQSHHRDEDGKSFKPDVVVHLPNDKDVVIDSKVSLVAYERYFNSDDDKERAAALTEHVNSLRNHIKGLGKKNYQQLESVRTLDYVLMFIPIEPAFLLAVDRDPELIRLALDNNIMLVSPTNLLVALRTVNNIWQYEYQNQNAQRIAGDAAKLYDKFVGFIEDMQKIGNSLETVRKHYDGAMNKLSTGRGNLVGRVEKFKEMGVQTSKSIDSKLLDSEGTDDN</sequence>
<comment type="function">
    <text evidence="1">Involved in DNA recombination.</text>
</comment>
<keyword evidence="4" id="KW-0233">DNA recombination</keyword>
<dbReference type="AlphaFoldDB" id="A0A432YI19"/>
<feature type="transmembrane region" description="Helical" evidence="6">
    <location>
        <begin position="6"/>
        <end position="27"/>
    </location>
</feature>
<protein>
    <submittedName>
        <fullName evidence="7">DNA recombination protein RmuC</fullName>
    </submittedName>
</protein>
<comment type="caution">
    <text evidence="7">The sequence shown here is derived from an EMBL/GenBank/DDBJ whole genome shotgun (WGS) entry which is preliminary data.</text>
</comment>
<name>A0A432YI19_9GAMM</name>